<comment type="similarity">
    <text evidence="3">Belongs to the FMN-dependent alpha-hydroxy acid dehydrogenase family.</text>
</comment>
<dbReference type="Proteomes" id="UP000078561">
    <property type="component" value="Unassembled WGS sequence"/>
</dbReference>
<evidence type="ECO:0000313" key="9">
    <source>
        <dbReference type="EMBL" id="SAL96812.1"/>
    </source>
</evidence>
<sequence>MTKLTLPVTLNDYETLAKDSLTSAAYGYFRSGADSEMTLRRNEEAYTKLLIRPKVLVDVSQVDITTAILGQPLKTPICIAPTAFHALAHEKGELATARASAFLGSCYCASTYSNYSMNEISQVVAPLPSALQWFQLYVETDRTTTANLVRRCEKLGFKALVVTVDRPRLGRRLDDVRTGFRLPSHLQQGNFESNDDTRTGEGAYLTGQIDASLKWSDLTWLRSLTSLPIVIKGIFRAEDARLACQHGVAGIIVSNHGGRQLDGCPATLEVLPEIVDACKNTKVEVFIDGGIRKGTDVFKAIALGAKAVFVGRPVIWGLAYDGEKGVKRIFDNLNYDLKLAMALAGTTSINKITSDFVVPASHYSFEKKLGSKM</sequence>
<evidence type="ECO:0000256" key="1">
    <source>
        <dbReference type="ARBA" id="ARBA00001917"/>
    </source>
</evidence>
<dbReference type="Pfam" id="PF01070">
    <property type="entry name" value="FMN_dh"/>
    <property type="match status" value="1"/>
</dbReference>
<organism evidence="9">
    <name type="scientific">Absidia glauca</name>
    <name type="common">Pin mould</name>
    <dbReference type="NCBI Taxonomy" id="4829"/>
    <lineage>
        <taxon>Eukaryota</taxon>
        <taxon>Fungi</taxon>
        <taxon>Fungi incertae sedis</taxon>
        <taxon>Mucoromycota</taxon>
        <taxon>Mucoromycotina</taxon>
        <taxon>Mucoromycetes</taxon>
        <taxon>Mucorales</taxon>
        <taxon>Cunninghamellaceae</taxon>
        <taxon>Absidia</taxon>
    </lineage>
</organism>
<dbReference type="InterPro" id="IPR037396">
    <property type="entry name" value="FMN_HAD"/>
</dbReference>
<feature type="binding site" evidence="7">
    <location>
        <position position="232"/>
    </location>
    <ligand>
        <name>FMN</name>
        <dbReference type="ChEBI" id="CHEBI:58210"/>
    </ligand>
</feature>
<feature type="binding site" evidence="7">
    <location>
        <position position="110"/>
    </location>
    <ligand>
        <name>FMN</name>
        <dbReference type="ChEBI" id="CHEBI:58210"/>
    </ligand>
</feature>
<feature type="binding site" evidence="7">
    <location>
        <position position="172"/>
    </location>
    <ligand>
        <name>glyoxylate</name>
        <dbReference type="ChEBI" id="CHEBI:36655"/>
    </ligand>
</feature>
<evidence type="ECO:0000256" key="7">
    <source>
        <dbReference type="PIRSR" id="PIRSR000138-2"/>
    </source>
</evidence>
<feature type="binding site" evidence="7">
    <location>
        <position position="135"/>
    </location>
    <ligand>
        <name>FMN</name>
        <dbReference type="ChEBI" id="CHEBI:58210"/>
    </ligand>
</feature>
<feature type="binding site" evidence="7">
    <location>
        <position position="163"/>
    </location>
    <ligand>
        <name>FMN</name>
        <dbReference type="ChEBI" id="CHEBI:58210"/>
    </ligand>
</feature>
<dbReference type="PROSITE" id="PS00557">
    <property type="entry name" value="FMN_HYDROXY_ACID_DH_1"/>
    <property type="match status" value="1"/>
</dbReference>
<dbReference type="EMBL" id="LT551286">
    <property type="protein sequence ID" value="SAL96812.1"/>
    <property type="molecule type" value="Genomic_DNA"/>
</dbReference>
<gene>
    <name evidence="9" type="primary">ABSGL_02239.1 scaffold 2873</name>
</gene>
<evidence type="ECO:0000259" key="8">
    <source>
        <dbReference type="PROSITE" id="PS51349"/>
    </source>
</evidence>
<evidence type="ECO:0000256" key="6">
    <source>
        <dbReference type="PIRSR" id="PIRSR000138-1"/>
    </source>
</evidence>
<keyword evidence="7" id="KW-0285">Flavoprotein</keyword>
<feature type="active site" description="Proton acceptor" evidence="6">
    <location>
        <position position="256"/>
    </location>
</feature>
<feature type="binding site" evidence="7">
    <location>
        <position position="137"/>
    </location>
    <ligand>
        <name>glyoxylate</name>
        <dbReference type="ChEBI" id="CHEBI:36655"/>
    </ligand>
</feature>
<dbReference type="OMA" id="YPKPWFQ"/>
<evidence type="ECO:0000256" key="5">
    <source>
        <dbReference type="ARBA" id="ARBA00083297"/>
    </source>
</evidence>
<dbReference type="InterPro" id="IPR012133">
    <property type="entry name" value="Alpha-hydoxy_acid_DH_FMN"/>
</dbReference>
<dbReference type="PANTHER" id="PTHR10578">
    <property type="entry name" value="S -2-HYDROXY-ACID OXIDASE-RELATED"/>
    <property type="match status" value="1"/>
</dbReference>
<dbReference type="GO" id="GO:0010181">
    <property type="term" value="F:FMN binding"/>
    <property type="evidence" value="ECO:0007669"/>
    <property type="project" value="InterPro"/>
</dbReference>
<dbReference type="InterPro" id="IPR008259">
    <property type="entry name" value="FMN_hydac_DH_AS"/>
</dbReference>
<dbReference type="InterPro" id="IPR013785">
    <property type="entry name" value="Aldolase_TIM"/>
</dbReference>
<evidence type="ECO:0000256" key="2">
    <source>
        <dbReference type="ARBA" id="ARBA00023002"/>
    </source>
</evidence>
<dbReference type="InterPro" id="IPR000262">
    <property type="entry name" value="FMN-dep_DH"/>
</dbReference>
<accession>A0A163J2R8</accession>
<dbReference type="PANTHER" id="PTHR10578:SF149">
    <property type="entry name" value="2-HYDROXYACID OXIDASE 2"/>
    <property type="match status" value="1"/>
</dbReference>
<feature type="binding site" evidence="7">
    <location>
        <position position="254"/>
    </location>
    <ligand>
        <name>FMN</name>
        <dbReference type="ChEBI" id="CHEBI:58210"/>
    </ligand>
</feature>
<evidence type="ECO:0000256" key="3">
    <source>
        <dbReference type="ARBA" id="ARBA00024042"/>
    </source>
</evidence>
<feature type="binding site" evidence="7">
    <location>
        <position position="28"/>
    </location>
    <ligand>
        <name>glyoxylate</name>
        <dbReference type="ChEBI" id="CHEBI:36655"/>
    </ligand>
</feature>
<feature type="domain" description="FMN hydroxy acid dehydrogenase" evidence="8">
    <location>
        <begin position="2"/>
        <end position="362"/>
    </location>
</feature>
<protein>
    <recommendedName>
        <fullName evidence="4">Oxidase FUB9</fullName>
    </recommendedName>
    <alternativeName>
        <fullName evidence="5">Fusaric acid biosynthesis protein 9</fullName>
    </alternativeName>
</protein>
<keyword evidence="10" id="KW-1185">Reference proteome</keyword>
<name>A0A163J2R8_ABSGL</name>
<dbReference type="CDD" id="cd02809">
    <property type="entry name" value="alpha_hydroxyacid_oxid_FMN"/>
    <property type="match status" value="1"/>
</dbReference>
<feature type="binding site" evidence="7">
    <location>
        <begin position="311"/>
        <end position="312"/>
    </location>
    <ligand>
        <name>FMN</name>
        <dbReference type="ChEBI" id="CHEBI:58210"/>
    </ligand>
</feature>
<dbReference type="AlphaFoldDB" id="A0A163J2R8"/>
<dbReference type="SUPFAM" id="SSF51395">
    <property type="entry name" value="FMN-linked oxidoreductases"/>
    <property type="match status" value="1"/>
</dbReference>
<feature type="binding site" evidence="7">
    <location>
        <position position="259"/>
    </location>
    <ligand>
        <name>glyoxylate</name>
        <dbReference type="ChEBI" id="CHEBI:36655"/>
    </ligand>
</feature>
<dbReference type="GO" id="GO:0016491">
    <property type="term" value="F:oxidoreductase activity"/>
    <property type="evidence" value="ECO:0007669"/>
    <property type="project" value="UniProtKB-KW"/>
</dbReference>
<dbReference type="FunFam" id="3.20.20.70:FF:000056">
    <property type="entry name" value="hydroxyacid oxidase 2"/>
    <property type="match status" value="1"/>
</dbReference>
<feature type="binding site" evidence="7">
    <location>
        <begin position="288"/>
        <end position="292"/>
    </location>
    <ligand>
        <name>FMN</name>
        <dbReference type="ChEBI" id="CHEBI:58210"/>
    </ligand>
</feature>
<evidence type="ECO:0000313" key="10">
    <source>
        <dbReference type="Proteomes" id="UP000078561"/>
    </source>
</evidence>
<dbReference type="Gene3D" id="3.20.20.70">
    <property type="entry name" value="Aldolase class I"/>
    <property type="match status" value="1"/>
</dbReference>
<dbReference type="PROSITE" id="PS51349">
    <property type="entry name" value="FMN_HYDROXY_ACID_DH_2"/>
    <property type="match status" value="1"/>
</dbReference>
<dbReference type="STRING" id="4829.A0A163J2R8"/>
<keyword evidence="2" id="KW-0560">Oxidoreductase</keyword>
<evidence type="ECO:0000256" key="4">
    <source>
        <dbReference type="ARBA" id="ARBA00073420"/>
    </source>
</evidence>
<feature type="binding site" evidence="7">
    <location>
        <position position="256"/>
    </location>
    <ligand>
        <name>glyoxylate</name>
        <dbReference type="ChEBI" id="CHEBI:36655"/>
    </ligand>
</feature>
<comment type="cofactor">
    <cofactor evidence="1">
        <name>FMN</name>
        <dbReference type="ChEBI" id="CHEBI:58210"/>
    </cofactor>
</comment>
<feature type="binding site" evidence="7">
    <location>
        <begin position="81"/>
        <end position="83"/>
    </location>
    <ligand>
        <name>FMN</name>
        <dbReference type="ChEBI" id="CHEBI:58210"/>
    </ligand>
</feature>
<dbReference type="InParanoid" id="A0A163J2R8"/>
<reference evidence="9" key="1">
    <citation type="submission" date="2016-04" db="EMBL/GenBank/DDBJ databases">
        <authorList>
            <person name="Evans L.H."/>
            <person name="Alamgir A."/>
            <person name="Owens N."/>
            <person name="Weber N.D."/>
            <person name="Virtaneva K."/>
            <person name="Barbian K."/>
            <person name="Babar A."/>
            <person name="Rosenke K."/>
        </authorList>
    </citation>
    <scope>NUCLEOTIDE SEQUENCE [LARGE SCALE GENOMIC DNA]</scope>
    <source>
        <strain evidence="9">CBS 101.48</strain>
    </source>
</reference>
<keyword evidence="7" id="KW-0288">FMN</keyword>
<dbReference type="GO" id="GO:0005737">
    <property type="term" value="C:cytoplasm"/>
    <property type="evidence" value="ECO:0007669"/>
    <property type="project" value="UniProtKB-ARBA"/>
</dbReference>
<proteinExistence type="inferred from homology"/>
<dbReference type="FunCoup" id="A0A163J2R8">
    <property type="interactions" value="145"/>
</dbReference>
<dbReference type="OrthoDB" id="1925334at2759"/>
<dbReference type="PIRSF" id="PIRSF000138">
    <property type="entry name" value="Al-hdrx_acd_dh"/>
    <property type="match status" value="1"/>
</dbReference>